<organism evidence="3 4">
    <name type="scientific">Schistosoma mattheei</name>
    <dbReference type="NCBI Taxonomy" id="31246"/>
    <lineage>
        <taxon>Eukaryota</taxon>
        <taxon>Metazoa</taxon>
        <taxon>Spiralia</taxon>
        <taxon>Lophotrochozoa</taxon>
        <taxon>Platyhelminthes</taxon>
        <taxon>Trematoda</taxon>
        <taxon>Digenea</taxon>
        <taxon>Strigeidida</taxon>
        <taxon>Schistosomatoidea</taxon>
        <taxon>Schistosomatidae</taxon>
        <taxon>Schistosoma</taxon>
    </lineage>
</organism>
<dbReference type="WBParaSite" id="SMTH1_62630.2">
    <property type="protein sequence ID" value="SMTH1_62630.2"/>
    <property type="gene ID" value="SMTH1_62630"/>
</dbReference>
<dbReference type="AlphaFoldDB" id="A0AA85BL86"/>
<evidence type="ECO:0000256" key="1">
    <source>
        <dbReference type="SAM" id="SignalP"/>
    </source>
</evidence>
<name>A0AA85BL86_9TREM</name>
<dbReference type="InterPro" id="IPR000742">
    <property type="entry name" value="EGF"/>
</dbReference>
<evidence type="ECO:0000259" key="2">
    <source>
        <dbReference type="PROSITE" id="PS00022"/>
    </source>
</evidence>
<feature type="signal peptide" evidence="1">
    <location>
        <begin position="1"/>
        <end position="22"/>
    </location>
</feature>
<dbReference type="PROSITE" id="PS00022">
    <property type="entry name" value="EGF_1"/>
    <property type="match status" value="1"/>
</dbReference>
<reference evidence="4 5" key="1">
    <citation type="submission" date="2023-11" db="UniProtKB">
        <authorList>
            <consortium name="WormBaseParasite"/>
        </authorList>
    </citation>
    <scope>IDENTIFICATION</scope>
</reference>
<feature type="domain" description="EGF-like" evidence="2">
    <location>
        <begin position="275"/>
        <end position="286"/>
    </location>
</feature>
<evidence type="ECO:0000313" key="3">
    <source>
        <dbReference type="Proteomes" id="UP000050791"/>
    </source>
</evidence>
<dbReference type="Proteomes" id="UP000050791">
    <property type="component" value="Unassembled WGS sequence"/>
</dbReference>
<dbReference type="WBParaSite" id="SMTH1_62630.1">
    <property type="protein sequence ID" value="SMTH1_62630.1"/>
    <property type="gene ID" value="SMTH1_62630"/>
</dbReference>
<protein>
    <recommendedName>
        <fullName evidence="2">EGF-like domain-containing protein</fullName>
    </recommendedName>
</protein>
<feature type="chain" id="PRO_5041589384" description="EGF-like domain-containing protein" evidence="1">
    <location>
        <begin position="23"/>
        <end position="427"/>
    </location>
</feature>
<evidence type="ECO:0000313" key="5">
    <source>
        <dbReference type="WBParaSite" id="SMTH1_62630.2"/>
    </source>
</evidence>
<proteinExistence type="predicted"/>
<sequence>MCYRFVFLVVLHLHALLCTKSASELWMRFRQNPNSVQPIDFKSSDKLFSWTDNKNTFKKYNRGFPRGIWGTAAFPDIYRGSSDNDTGYSFWSKYDSIVFNRSLRLKDSFNHFRNQIYSDSCIEDNLKKWKCCEQPNHPSCSILPSKTKAIETMLSDPQTDISLVFAYLWCTKAWANFHTFNATQQRDFLEDIETGCPNPCLGNPCKNTQSVKNHICHVTGTFENEYQCHCKEEMIWDKNLRICLPINPCNRKRFQVCIPENTLQCIAYNSSEYECICKSEYMGIDCSLLRDACYERVDKSQFNGNFNCQIHLGNICQPILGTDYYQCICLESYQPLLYTSEPNCFGRINPCHSIHLTDLLIDSSLNDEKKNFQMVSNKNQYIHPSTVIYWGLTCLNVVSVCFRRFHTCYLCLSHCSRRFIIIYWIEL</sequence>
<accession>A0AA85BL86</accession>
<keyword evidence="1" id="KW-0732">Signal</keyword>
<evidence type="ECO:0000313" key="4">
    <source>
        <dbReference type="WBParaSite" id="SMTH1_62630.1"/>
    </source>
</evidence>